<name>A0A150WF05_BDEBC</name>
<evidence type="ECO:0000313" key="2">
    <source>
        <dbReference type="Proteomes" id="UP000075320"/>
    </source>
</evidence>
<accession>A0A150WF05</accession>
<comment type="caution">
    <text evidence="1">The sequence shown here is derived from an EMBL/GenBank/DDBJ whole genome shotgun (WGS) entry which is preliminary data.</text>
</comment>
<sequence>MRTQHQFFFAGAGYSQPIAYFHGPSGELEYRPYDSLRWMLTPPNTILRNGDYLRTGNVSALITTYGKYTVIKMLPNSLIRLSLRNGMIHLDVQQGEVQLPPGADVEVSRNSLPPATSSMTDTQNVDVPKAKTDSAKIKSQNLVIKGVQLYPKRNSILLYRKQALISISLPFECREECVFEISLNGKFDATYKRSGFPTEIPYTVNKPGTYQWHLKGLGVDEVGEFEAIEYHKDELQKFLLENRDLDILN</sequence>
<dbReference type="AlphaFoldDB" id="A0A150WF05"/>
<keyword evidence="2" id="KW-1185">Reference proteome</keyword>
<protein>
    <submittedName>
        <fullName evidence="1">Uncharacterized protein</fullName>
    </submittedName>
</protein>
<evidence type="ECO:0000313" key="1">
    <source>
        <dbReference type="EMBL" id="KYG61431.1"/>
    </source>
</evidence>
<organism evidence="1 2">
    <name type="scientific">Bdellovibrio bacteriovorus</name>
    <dbReference type="NCBI Taxonomy" id="959"/>
    <lineage>
        <taxon>Bacteria</taxon>
        <taxon>Pseudomonadati</taxon>
        <taxon>Bdellovibrionota</taxon>
        <taxon>Bdellovibrionia</taxon>
        <taxon>Bdellovibrionales</taxon>
        <taxon>Pseudobdellovibrionaceae</taxon>
        <taxon>Bdellovibrio</taxon>
    </lineage>
</organism>
<proteinExistence type="predicted"/>
<dbReference type="Proteomes" id="UP000075320">
    <property type="component" value="Unassembled WGS sequence"/>
</dbReference>
<gene>
    <name evidence="1" type="ORF">AZI86_17100</name>
</gene>
<dbReference type="EMBL" id="LUKE01000006">
    <property type="protein sequence ID" value="KYG61431.1"/>
    <property type="molecule type" value="Genomic_DNA"/>
</dbReference>
<reference evidence="1 2" key="1">
    <citation type="submission" date="2016-03" db="EMBL/GenBank/DDBJ databases">
        <authorList>
            <person name="Ploux O."/>
        </authorList>
    </citation>
    <scope>NUCLEOTIDE SEQUENCE [LARGE SCALE GENOMIC DNA]</scope>
    <source>
        <strain evidence="1 2">R0</strain>
    </source>
</reference>